<accession>A0A814IA20</accession>
<dbReference type="Proteomes" id="UP000663882">
    <property type="component" value="Unassembled WGS sequence"/>
</dbReference>
<gene>
    <name evidence="4" type="ORF">RFH988_LOCUS15210</name>
    <name evidence="3" type="ORF">SEV965_LOCUS9384</name>
</gene>
<dbReference type="EMBL" id="CAJNOU010000364">
    <property type="protein sequence ID" value="CAF0973779.1"/>
    <property type="molecule type" value="Genomic_DNA"/>
</dbReference>
<name>A0A814IA20_9BILA</name>
<keyword evidence="1" id="KW-0812">Transmembrane</keyword>
<keyword evidence="2" id="KW-0732">Signal</keyword>
<feature type="chain" id="PRO_5036224763" evidence="2">
    <location>
        <begin position="19"/>
        <end position="122"/>
    </location>
</feature>
<evidence type="ECO:0000313" key="5">
    <source>
        <dbReference type="Proteomes" id="UP000663882"/>
    </source>
</evidence>
<comment type="caution">
    <text evidence="4">The sequence shown here is derived from an EMBL/GenBank/DDBJ whole genome shotgun (WGS) entry which is preliminary data.</text>
</comment>
<dbReference type="EMBL" id="CAJNOO010000732">
    <property type="protein sequence ID" value="CAF1021149.1"/>
    <property type="molecule type" value="Genomic_DNA"/>
</dbReference>
<keyword evidence="1" id="KW-0472">Membrane</keyword>
<feature type="signal peptide" evidence="2">
    <location>
        <begin position="1"/>
        <end position="18"/>
    </location>
</feature>
<organism evidence="4 5">
    <name type="scientific">Rotaria sordida</name>
    <dbReference type="NCBI Taxonomy" id="392033"/>
    <lineage>
        <taxon>Eukaryota</taxon>
        <taxon>Metazoa</taxon>
        <taxon>Spiralia</taxon>
        <taxon>Gnathifera</taxon>
        <taxon>Rotifera</taxon>
        <taxon>Eurotatoria</taxon>
        <taxon>Bdelloidea</taxon>
        <taxon>Philodinida</taxon>
        <taxon>Philodinidae</taxon>
        <taxon>Rotaria</taxon>
    </lineage>
</organism>
<sequence length="122" mass="13616">MQTLILILLIVLPQLCTPLNCYSCSGTTGCNEPFNSLGSGVSTTGTIAANTYCIKRNYVGTIYRSGGSSCTDYWYSSNAYQTCCQSDFCNRTRKINFNFILIIFLCCFSFIGIFSKFENETF</sequence>
<evidence type="ECO:0000313" key="4">
    <source>
        <dbReference type="EMBL" id="CAF1021149.1"/>
    </source>
</evidence>
<protein>
    <submittedName>
        <fullName evidence="4">Uncharacterized protein</fullName>
    </submittedName>
</protein>
<proteinExistence type="predicted"/>
<evidence type="ECO:0000313" key="3">
    <source>
        <dbReference type="EMBL" id="CAF0973779.1"/>
    </source>
</evidence>
<dbReference type="AlphaFoldDB" id="A0A814IA20"/>
<dbReference type="OrthoDB" id="10048927at2759"/>
<evidence type="ECO:0000256" key="2">
    <source>
        <dbReference type="SAM" id="SignalP"/>
    </source>
</evidence>
<feature type="transmembrane region" description="Helical" evidence="1">
    <location>
        <begin position="95"/>
        <end position="114"/>
    </location>
</feature>
<keyword evidence="1" id="KW-1133">Transmembrane helix</keyword>
<dbReference type="Proteomes" id="UP000663889">
    <property type="component" value="Unassembled WGS sequence"/>
</dbReference>
<evidence type="ECO:0000256" key="1">
    <source>
        <dbReference type="SAM" id="Phobius"/>
    </source>
</evidence>
<reference evidence="4" key="1">
    <citation type="submission" date="2021-02" db="EMBL/GenBank/DDBJ databases">
        <authorList>
            <person name="Nowell W R."/>
        </authorList>
    </citation>
    <scope>NUCLEOTIDE SEQUENCE</scope>
</reference>